<reference evidence="2" key="1">
    <citation type="submission" date="2015-04" db="UniProtKB">
        <authorList>
            <consortium name="EnsemblPlants"/>
        </authorList>
    </citation>
    <scope>IDENTIFICATION</scope>
</reference>
<reference evidence="2" key="2">
    <citation type="submission" date="2018-05" db="EMBL/GenBank/DDBJ databases">
        <title>OmerRS3 (Oryza meridionalis Reference Sequence Version 3).</title>
        <authorList>
            <person name="Zhang J."/>
            <person name="Kudrna D."/>
            <person name="Lee S."/>
            <person name="Talag J."/>
            <person name="Welchert J."/>
            <person name="Wing R.A."/>
        </authorList>
    </citation>
    <scope>NUCLEOTIDE SEQUENCE [LARGE SCALE GENOMIC DNA]</scope>
    <source>
        <strain evidence="2">cv. OR44</strain>
    </source>
</reference>
<organism evidence="2">
    <name type="scientific">Oryza meridionalis</name>
    <dbReference type="NCBI Taxonomy" id="40149"/>
    <lineage>
        <taxon>Eukaryota</taxon>
        <taxon>Viridiplantae</taxon>
        <taxon>Streptophyta</taxon>
        <taxon>Embryophyta</taxon>
        <taxon>Tracheophyta</taxon>
        <taxon>Spermatophyta</taxon>
        <taxon>Magnoliopsida</taxon>
        <taxon>Liliopsida</taxon>
        <taxon>Poales</taxon>
        <taxon>Poaceae</taxon>
        <taxon>BOP clade</taxon>
        <taxon>Oryzoideae</taxon>
        <taxon>Oryzeae</taxon>
        <taxon>Oryzinae</taxon>
        <taxon>Oryza</taxon>
    </lineage>
</organism>
<evidence type="ECO:0000256" key="1">
    <source>
        <dbReference type="SAM" id="MobiDB-lite"/>
    </source>
</evidence>
<dbReference type="AlphaFoldDB" id="A0A0E0C6J6"/>
<dbReference type="Proteomes" id="UP000008021">
    <property type="component" value="Chromosome 1"/>
</dbReference>
<evidence type="ECO:0000313" key="3">
    <source>
        <dbReference type="Proteomes" id="UP000008021"/>
    </source>
</evidence>
<proteinExistence type="predicted"/>
<feature type="compositionally biased region" description="Acidic residues" evidence="1">
    <location>
        <begin position="176"/>
        <end position="220"/>
    </location>
</feature>
<feature type="compositionally biased region" description="Polar residues" evidence="1">
    <location>
        <begin position="160"/>
        <end position="175"/>
    </location>
</feature>
<dbReference type="HOGENOM" id="CLU_064185_0_0_1"/>
<accession>A0A0E0C6J6</accession>
<keyword evidence="3" id="KW-1185">Reference proteome</keyword>
<feature type="region of interest" description="Disordered" evidence="1">
    <location>
        <begin position="160"/>
        <end position="223"/>
    </location>
</feature>
<name>A0A0E0C6J6_9ORYZ</name>
<evidence type="ECO:0008006" key="4">
    <source>
        <dbReference type="Google" id="ProtNLM"/>
    </source>
</evidence>
<sequence>MIIVLVYVNGRIQYGAKGAEYNIPPKITFPAVEATTFEEVKKEIFQALGYTEDHCAMNIQARFDIGNPGPQYFQLIPIYEDRGWRMIFEKTCGQAVELYVECAYTEARLSQVNSTTLVASTRHSERDGSGVSLEPGTVHSQAKVVPTLADGLHSTTVQLSSPINQDNVVSETQPTIDDDNTAEDTYVGEETDLDEDRFGLDDDNEQDCDGALDNSSDDEPPEPRVVHFVNAFPFMRASGQNPIKAFSDISVLRETTADESFFGQIKYSTSSQSKLVAECTDNSCMWRLYATPTKIGSGWMIRKCPYAHTCRAPADRFDHAQLSSSMIANVIRDALRDDLELSIKNVRSLVHSMLSRGYGIEFSSPPKR</sequence>
<dbReference type="EnsemblPlants" id="OMERI01G25330.1">
    <property type="protein sequence ID" value="OMERI01G25330.1"/>
    <property type="gene ID" value="OMERI01G25330"/>
</dbReference>
<dbReference type="Gramene" id="OMERI01G25330.1">
    <property type="protein sequence ID" value="OMERI01G25330.1"/>
    <property type="gene ID" value="OMERI01G25330"/>
</dbReference>
<protein>
    <recommendedName>
        <fullName evidence="4">Transposase MuDR plant domain-containing protein</fullName>
    </recommendedName>
</protein>
<evidence type="ECO:0000313" key="2">
    <source>
        <dbReference type="EnsemblPlants" id="OMERI01G25330.1"/>
    </source>
</evidence>